<protein>
    <submittedName>
        <fullName evidence="1">Uncharacterized protein</fullName>
    </submittedName>
</protein>
<comment type="caution">
    <text evidence="1">The sequence shown here is derived from an EMBL/GenBank/DDBJ whole genome shotgun (WGS) entry which is preliminary data.</text>
</comment>
<evidence type="ECO:0000313" key="2">
    <source>
        <dbReference type="Proteomes" id="UP000663836"/>
    </source>
</evidence>
<sequence length="137" mass="16271">MFGMIAEMKLMNVDYRKALGDTDYDGMSICRQIRLVLWKNFTFRRRRWARVRTRNLTFYYDTCHNDPQYLGSTGFLPALQSYICQWNNRCHNQSKTVDEFNENSSLWKQILNLAGSLSIILNNNETSGYLRKLFFSI</sequence>
<organism evidence="1 2">
    <name type="scientific">Rotaria sordida</name>
    <dbReference type="NCBI Taxonomy" id="392033"/>
    <lineage>
        <taxon>Eukaryota</taxon>
        <taxon>Metazoa</taxon>
        <taxon>Spiralia</taxon>
        <taxon>Gnathifera</taxon>
        <taxon>Rotifera</taxon>
        <taxon>Eurotatoria</taxon>
        <taxon>Bdelloidea</taxon>
        <taxon>Philodinida</taxon>
        <taxon>Philodinidae</taxon>
        <taxon>Rotaria</taxon>
    </lineage>
</organism>
<name>A0A819DAB4_9BILA</name>
<dbReference type="EMBL" id="CAJOBD010001770">
    <property type="protein sequence ID" value="CAF3830349.1"/>
    <property type="molecule type" value="Genomic_DNA"/>
</dbReference>
<dbReference type="AlphaFoldDB" id="A0A819DAB4"/>
<evidence type="ECO:0000313" key="1">
    <source>
        <dbReference type="EMBL" id="CAF3830349.1"/>
    </source>
</evidence>
<accession>A0A819DAB4</accession>
<proteinExistence type="predicted"/>
<gene>
    <name evidence="1" type="ORF">JBS370_LOCUS17015</name>
</gene>
<dbReference type="Proteomes" id="UP000663836">
    <property type="component" value="Unassembled WGS sequence"/>
</dbReference>
<reference evidence="1" key="1">
    <citation type="submission" date="2021-02" db="EMBL/GenBank/DDBJ databases">
        <authorList>
            <person name="Nowell W R."/>
        </authorList>
    </citation>
    <scope>NUCLEOTIDE SEQUENCE</scope>
</reference>